<dbReference type="PANTHER" id="PTHR48101">
    <property type="entry name" value="METHYLMALONYL-COA MUTASE, MITOCHONDRIAL-RELATED"/>
    <property type="match status" value="1"/>
</dbReference>
<reference evidence="7 8" key="1">
    <citation type="submission" date="2019-06" db="EMBL/GenBank/DDBJ databases">
        <title>Sequencing the genomes of 1000 actinobacteria strains.</title>
        <authorList>
            <person name="Klenk H.-P."/>
        </authorList>
    </citation>
    <scope>NUCLEOTIDE SEQUENCE [LARGE SCALE GENOMIC DNA]</scope>
    <source>
        <strain evidence="7 8">DSM 19828</strain>
    </source>
</reference>
<keyword evidence="8" id="KW-1185">Reference proteome</keyword>
<dbReference type="InterPro" id="IPR006158">
    <property type="entry name" value="Cobalamin-bd"/>
</dbReference>
<comment type="cofactor">
    <cofactor evidence="1">
        <name>adenosylcob(III)alamin</name>
        <dbReference type="ChEBI" id="CHEBI:18408"/>
    </cofactor>
</comment>
<protein>
    <submittedName>
        <fullName evidence="7">Isobutyryl-CoA mutase small subunit</fullName>
    </submittedName>
</protein>
<dbReference type="AlphaFoldDB" id="A0A542EJX9"/>
<evidence type="ECO:0000256" key="3">
    <source>
        <dbReference type="ARBA" id="ARBA00022723"/>
    </source>
</evidence>
<proteinExistence type="predicted"/>
<organism evidence="7 8">
    <name type="scientific">Yimella lutea</name>
    <dbReference type="NCBI Taxonomy" id="587872"/>
    <lineage>
        <taxon>Bacteria</taxon>
        <taxon>Bacillati</taxon>
        <taxon>Actinomycetota</taxon>
        <taxon>Actinomycetes</taxon>
        <taxon>Micrococcales</taxon>
        <taxon>Dermacoccaceae</taxon>
        <taxon>Yimella</taxon>
    </lineage>
</organism>
<evidence type="ECO:0000256" key="2">
    <source>
        <dbReference type="ARBA" id="ARBA00022628"/>
    </source>
</evidence>
<dbReference type="PANTHER" id="PTHR48101:SF3">
    <property type="entry name" value="COENZYME B12-DEPENDENT MUTASE"/>
    <property type="match status" value="1"/>
</dbReference>
<dbReference type="Gene3D" id="3.40.50.280">
    <property type="entry name" value="Cobalamin-binding domain"/>
    <property type="match status" value="1"/>
</dbReference>
<name>A0A542EJX9_9MICO</name>
<keyword evidence="5" id="KW-0170">Cobalt</keyword>
<keyword evidence="4" id="KW-0413">Isomerase</keyword>
<dbReference type="InterPro" id="IPR036724">
    <property type="entry name" value="Cobalamin-bd_sf"/>
</dbReference>
<dbReference type="PROSITE" id="PS51332">
    <property type="entry name" value="B12_BINDING"/>
    <property type="match status" value="1"/>
</dbReference>
<evidence type="ECO:0000256" key="1">
    <source>
        <dbReference type="ARBA" id="ARBA00001922"/>
    </source>
</evidence>
<dbReference type="GO" id="GO:0046872">
    <property type="term" value="F:metal ion binding"/>
    <property type="evidence" value="ECO:0007669"/>
    <property type="project" value="UniProtKB-KW"/>
</dbReference>
<evidence type="ECO:0000313" key="8">
    <source>
        <dbReference type="Proteomes" id="UP000320806"/>
    </source>
</evidence>
<evidence type="ECO:0000256" key="4">
    <source>
        <dbReference type="ARBA" id="ARBA00023235"/>
    </source>
</evidence>
<feature type="domain" description="B12-binding" evidence="6">
    <location>
        <begin position="22"/>
        <end position="150"/>
    </location>
</feature>
<keyword evidence="2" id="KW-0846">Cobalamin</keyword>
<evidence type="ECO:0000256" key="5">
    <source>
        <dbReference type="ARBA" id="ARBA00023285"/>
    </source>
</evidence>
<dbReference type="GO" id="GO:0016853">
    <property type="term" value="F:isomerase activity"/>
    <property type="evidence" value="ECO:0007669"/>
    <property type="project" value="UniProtKB-KW"/>
</dbReference>
<dbReference type="NCBIfam" id="TIGR00640">
    <property type="entry name" value="acid_CoA_mut_C"/>
    <property type="match status" value="1"/>
</dbReference>
<dbReference type="Pfam" id="PF02310">
    <property type="entry name" value="B12-binding"/>
    <property type="match status" value="1"/>
</dbReference>
<comment type="caution">
    <text evidence="7">The sequence shown here is derived from an EMBL/GenBank/DDBJ whole genome shotgun (WGS) entry which is preliminary data.</text>
</comment>
<dbReference type="Proteomes" id="UP000320806">
    <property type="component" value="Unassembled WGS sequence"/>
</dbReference>
<evidence type="ECO:0000259" key="6">
    <source>
        <dbReference type="PROSITE" id="PS51332"/>
    </source>
</evidence>
<evidence type="ECO:0000313" key="7">
    <source>
        <dbReference type="EMBL" id="TQJ15639.1"/>
    </source>
</evidence>
<dbReference type="EMBL" id="VFMO01000001">
    <property type="protein sequence ID" value="TQJ15639.1"/>
    <property type="molecule type" value="Genomic_DNA"/>
</dbReference>
<sequence length="154" mass="15773">MNDSAPSAAVSPESTADQAVSPLRVVVAKPGLDGHDRGAKVVARALRDAGMEVIYTGLHQTPAQIVEAAIQEDADAIGMSVLSGAHMTLFAEVMKLLAAKDAEDIVVFGGGIIPEEDIPALEGLGVATVFTPGATTTDIVEWTRTHVGGVTAEG</sequence>
<dbReference type="RefSeq" id="WP_129625934.1">
    <property type="nucleotide sequence ID" value="NZ_BAABCI010000001.1"/>
</dbReference>
<dbReference type="CDD" id="cd02071">
    <property type="entry name" value="MM_CoA_mut_B12_BD"/>
    <property type="match status" value="1"/>
</dbReference>
<accession>A0A542EJX9</accession>
<dbReference type="GO" id="GO:0031419">
    <property type="term" value="F:cobalamin binding"/>
    <property type="evidence" value="ECO:0007669"/>
    <property type="project" value="UniProtKB-KW"/>
</dbReference>
<dbReference type="OrthoDB" id="9788468at2"/>
<dbReference type="SUPFAM" id="SSF52242">
    <property type="entry name" value="Cobalamin (vitamin B12)-binding domain"/>
    <property type="match status" value="1"/>
</dbReference>
<keyword evidence="3" id="KW-0479">Metal-binding</keyword>
<dbReference type="InterPro" id="IPR006159">
    <property type="entry name" value="Acid_CoA_mut_C"/>
</dbReference>
<gene>
    <name evidence="7" type="ORF">FB459_3197</name>
</gene>